<dbReference type="PANTHER" id="PTHR21683">
    <property type="entry name" value="COILED-COIL DOMAIN-CONTAINING PROTEIN 42 LIKE-2-LIKE-RELATED"/>
    <property type="match status" value="1"/>
</dbReference>
<protein>
    <submittedName>
        <fullName evidence="3">Coiled-coil domain-containing protein 42B</fullName>
    </submittedName>
</protein>
<sequence length="230" mass="27136">FIISNEEKRQRARERRQEDYNLRMERTAEIEKLQQKFAETLESKAEMEQNISALKMFEDYLNQVVGESIDFKNADDLLRRYDALVSTRNELGKRQDATLRELEAARLKTARMAEENGFVILGLNNIVADLRGRYNTATRQALHWETVVYNIKDCMYEKIQEMNEVKQACWNTYLLMCKRKADQPKFEEEDYEKQLVYIKKTLQEVKTVKKLALGSSTRINSMKPRTKSIS</sequence>
<proteinExistence type="predicted"/>
<dbReference type="EMBL" id="QDEB01049427">
    <property type="protein sequence ID" value="RZC37784.1"/>
    <property type="molecule type" value="Genomic_DNA"/>
</dbReference>
<evidence type="ECO:0000313" key="3">
    <source>
        <dbReference type="EMBL" id="RZC37784.1"/>
    </source>
</evidence>
<dbReference type="PANTHER" id="PTHR21683:SF2">
    <property type="entry name" value="COILED-COIL DOMAIN-CONTAINING PROTEIN 42 LIKE-2-LIKE"/>
    <property type="match status" value="1"/>
</dbReference>
<dbReference type="InterPro" id="IPR051147">
    <property type="entry name" value="CFAP_domain-containing"/>
</dbReference>
<accession>A0A482VYC8</accession>
<dbReference type="OrthoDB" id="10264298at2759"/>
<evidence type="ECO:0000313" key="4">
    <source>
        <dbReference type="Proteomes" id="UP000292052"/>
    </source>
</evidence>
<evidence type="ECO:0000259" key="2">
    <source>
        <dbReference type="Pfam" id="PF13863"/>
    </source>
</evidence>
<keyword evidence="4" id="KW-1185">Reference proteome</keyword>
<organism evidence="3 4">
    <name type="scientific">Asbolus verrucosus</name>
    <name type="common">Desert ironclad beetle</name>
    <dbReference type="NCBI Taxonomy" id="1661398"/>
    <lineage>
        <taxon>Eukaryota</taxon>
        <taxon>Metazoa</taxon>
        <taxon>Ecdysozoa</taxon>
        <taxon>Arthropoda</taxon>
        <taxon>Hexapoda</taxon>
        <taxon>Insecta</taxon>
        <taxon>Pterygota</taxon>
        <taxon>Neoptera</taxon>
        <taxon>Endopterygota</taxon>
        <taxon>Coleoptera</taxon>
        <taxon>Polyphaga</taxon>
        <taxon>Cucujiformia</taxon>
        <taxon>Tenebrionidae</taxon>
        <taxon>Pimeliinae</taxon>
        <taxon>Asbolus</taxon>
    </lineage>
</organism>
<name>A0A482VYC8_ASBVE</name>
<feature type="non-terminal residue" evidence="3">
    <location>
        <position position="230"/>
    </location>
</feature>
<gene>
    <name evidence="3" type="ORF">BDFB_014351</name>
</gene>
<comment type="caution">
    <text evidence="3">The sequence shown here is derived from an EMBL/GenBank/DDBJ whole genome shotgun (WGS) entry which is preliminary data.</text>
</comment>
<feature type="non-terminal residue" evidence="3">
    <location>
        <position position="1"/>
    </location>
</feature>
<dbReference type="Pfam" id="PF13863">
    <property type="entry name" value="DUF4200"/>
    <property type="match status" value="1"/>
</dbReference>
<dbReference type="GO" id="GO:0005856">
    <property type="term" value="C:cytoskeleton"/>
    <property type="evidence" value="ECO:0007669"/>
    <property type="project" value="UniProtKB-ARBA"/>
</dbReference>
<reference evidence="3 4" key="1">
    <citation type="submission" date="2017-03" db="EMBL/GenBank/DDBJ databases">
        <title>Genome of the blue death feigning beetle - Asbolus verrucosus.</title>
        <authorList>
            <person name="Rider S.D."/>
        </authorList>
    </citation>
    <scope>NUCLEOTIDE SEQUENCE [LARGE SCALE GENOMIC DNA]</scope>
    <source>
        <strain evidence="3">Butters</strain>
        <tissue evidence="3">Head and leg muscle</tissue>
    </source>
</reference>
<keyword evidence="1" id="KW-0175">Coiled coil</keyword>
<evidence type="ECO:0000256" key="1">
    <source>
        <dbReference type="ARBA" id="ARBA00023054"/>
    </source>
</evidence>
<feature type="domain" description="DUF4200" evidence="2">
    <location>
        <begin position="1"/>
        <end position="65"/>
    </location>
</feature>
<dbReference type="InterPro" id="IPR025252">
    <property type="entry name" value="DUF4200"/>
</dbReference>
<dbReference type="AlphaFoldDB" id="A0A482VYC8"/>
<dbReference type="Proteomes" id="UP000292052">
    <property type="component" value="Unassembled WGS sequence"/>
</dbReference>